<protein>
    <submittedName>
        <fullName evidence="1">Uncharacterized protein</fullName>
    </submittedName>
</protein>
<dbReference type="Proteomes" id="UP001253193">
    <property type="component" value="Unassembled WGS sequence"/>
</dbReference>
<name>A0AAW8PZU6_VIBPH</name>
<dbReference type="InterPro" id="IPR055703">
    <property type="entry name" value="DUF7279"/>
</dbReference>
<evidence type="ECO:0000313" key="1">
    <source>
        <dbReference type="EMBL" id="MDS1821061.1"/>
    </source>
</evidence>
<reference evidence="1" key="1">
    <citation type="submission" date="2023-06" db="EMBL/GenBank/DDBJ databases">
        <title>Genomic Diversity of Vibrio spp. and Metagenomic Analysis of Pathogens in Florida Gulf Coastal Waters Following Hurricane Ian.</title>
        <authorList>
            <person name="Brumfield K.D."/>
        </authorList>
    </citation>
    <scope>NUCLEOTIDE SEQUENCE</scope>
    <source>
        <strain evidence="1">WBS2B-138</strain>
    </source>
</reference>
<proteinExistence type="predicted"/>
<gene>
    <name evidence="1" type="ORF">QX249_10355</name>
</gene>
<comment type="caution">
    <text evidence="1">The sequence shown here is derived from an EMBL/GenBank/DDBJ whole genome shotgun (WGS) entry which is preliminary data.</text>
</comment>
<sequence length="67" mass="7794">MITTNTRYDDNPYAKSRWWLSATKSSKDGKEFLAITLSSKPTQRQIRRIKKELKIGKSTVFVANQFL</sequence>
<organism evidence="1 2">
    <name type="scientific">Vibrio parahaemolyticus</name>
    <dbReference type="NCBI Taxonomy" id="670"/>
    <lineage>
        <taxon>Bacteria</taxon>
        <taxon>Pseudomonadati</taxon>
        <taxon>Pseudomonadota</taxon>
        <taxon>Gammaproteobacteria</taxon>
        <taxon>Vibrionales</taxon>
        <taxon>Vibrionaceae</taxon>
        <taxon>Vibrio</taxon>
    </lineage>
</organism>
<dbReference type="RefSeq" id="WP_311019870.1">
    <property type="nucleotide sequence ID" value="NZ_JAUHGG010000003.1"/>
</dbReference>
<dbReference type="AlphaFoldDB" id="A0AAW8PZU6"/>
<evidence type="ECO:0000313" key="2">
    <source>
        <dbReference type="Proteomes" id="UP001253193"/>
    </source>
</evidence>
<dbReference type="EMBL" id="JAUHGG010000003">
    <property type="protein sequence ID" value="MDS1821061.1"/>
    <property type="molecule type" value="Genomic_DNA"/>
</dbReference>
<accession>A0AAW8PZU6</accession>
<dbReference type="Pfam" id="PF23945">
    <property type="entry name" value="DUF7279"/>
    <property type="match status" value="1"/>
</dbReference>